<name>A0A1D6KRL5_MAIZE</name>
<evidence type="ECO:0000256" key="1">
    <source>
        <dbReference type="SAM" id="MobiDB-lite"/>
    </source>
</evidence>
<reference evidence="2" key="1">
    <citation type="submission" date="2015-12" db="EMBL/GenBank/DDBJ databases">
        <title>Update maize B73 reference genome by single molecule sequencing technologies.</title>
        <authorList>
            <consortium name="Maize Genome Sequencing Project"/>
            <person name="Ware D."/>
        </authorList>
    </citation>
    <scope>NUCLEOTIDE SEQUENCE [LARGE SCALE GENOMIC DNA]</scope>
    <source>
        <tissue evidence="2">Seedling</tissue>
    </source>
</reference>
<dbReference type="EMBL" id="CM007647">
    <property type="protein sequence ID" value="ONM05349.1"/>
    <property type="molecule type" value="Genomic_DNA"/>
</dbReference>
<feature type="region of interest" description="Disordered" evidence="1">
    <location>
        <begin position="25"/>
        <end position="44"/>
    </location>
</feature>
<dbReference type="AlphaFoldDB" id="A0A1D6KRL5"/>
<feature type="compositionally biased region" description="Basic and acidic residues" evidence="1">
    <location>
        <begin position="28"/>
        <end position="39"/>
    </location>
</feature>
<sequence length="147" mass="16736">MPSSLAPREIRHRCSHLGWHRSCMRSGVDPRAHESRDPLHQPLPPRRHACLRGVIVAHMPLRSTVAPPQPLPRHRCAHLKGSLPPAPQGDAVALEPHEIRRRDRCHITVVRTSWGRCRVRALGIRCRSRSHLAVVRASGIRRRERVP</sequence>
<organism evidence="2">
    <name type="scientific">Zea mays</name>
    <name type="common">Maize</name>
    <dbReference type="NCBI Taxonomy" id="4577"/>
    <lineage>
        <taxon>Eukaryota</taxon>
        <taxon>Viridiplantae</taxon>
        <taxon>Streptophyta</taxon>
        <taxon>Embryophyta</taxon>
        <taxon>Tracheophyta</taxon>
        <taxon>Spermatophyta</taxon>
        <taxon>Magnoliopsida</taxon>
        <taxon>Liliopsida</taxon>
        <taxon>Poales</taxon>
        <taxon>Poaceae</taxon>
        <taxon>PACMAD clade</taxon>
        <taxon>Panicoideae</taxon>
        <taxon>Andropogonodae</taxon>
        <taxon>Andropogoneae</taxon>
        <taxon>Tripsacinae</taxon>
        <taxon>Zea</taxon>
    </lineage>
</organism>
<accession>A0A1D6KRL5</accession>
<protein>
    <submittedName>
        <fullName evidence="2">Protein NEOXANTHIN-DEFICIENT 1</fullName>
    </submittedName>
</protein>
<proteinExistence type="predicted"/>
<gene>
    <name evidence="2" type="ORF">ZEAMMB73_Zm00001d032552</name>
</gene>
<evidence type="ECO:0000313" key="2">
    <source>
        <dbReference type="EMBL" id="ONM05349.1"/>
    </source>
</evidence>